<keyword evidence="7" id="KW-1185">Reference proteome</keyword>
<reference evidence="6 7" key="1">
    <citation type="submission" date="2024-01" db="EMBL/GenBank/DDBJ databases">
        <title>The strains designed SYSU M86414 and SYSU M84420 isolated from the marine sediment in San Sha City (Hainan Province, China).</title>
        <authorList>
            <person name="Guo D."/>
        </authorList>
    </citation>
    <scope>NUCLEOTIDE SEQUENCE [LARGE SCALE GENOMIC DNA]</scope>
    <source>
        <strain evidence="6 7">SYSU M84420</strain>
    </source>
</reference>
<feature type="domain" description="HipA N-terminal subdomain 1" evidence="5">
    <location>
        <begin position="7"/>
        <end position="119"/>
    </location>
</feature>
<keyword evidence="2" id="KW-0808">Transferase</keyword>
<evidence type="ECO:0000256" key="2">
    <source>
        <dbReference type="ARBA" id="ARBA00022679"/>
    </source>
</evidence>
<gene>
    <name evidence="6" type="ORF">VOP03_06660</name>
</gene>
<dbReference type="Gene3D" id="1.10.1070.20">
    <property type="match status" value="1"/>
</dbReference>
<dbReference type="PANTHER" id="PTHR37419">
    <property type="entry name" value="SERINE/THREONINE-PROTEIN KINASE TOXIN HIPA"/>
    <property type="match status" value="1"/>
</dbReference>
<comment type="caution">
    <text evidence="6">The sequence shown here is derived from an EMBL/GenBank/DDBJ whole genome shotgun (WGS) entry which is preliminary data.</text>
</comment>
<accession>A0ABU6IPH9</accession>
<evidence type="ECO:0000313" key="6">
    <source>
        <dbReference type="EMBL" id="MEC4265020.1"/>
    </source>
</evidence>
<dbReference type="EMBL" id="JAYMGW010000004">
    <property type="protein sequence ID" value="MEC4265020.1"/>
    <property type="molecule type" value="Genomic_DNA"/>
</dbReference>
<feature type="domain" description="HipA-like C-terminal" evidence="4">
    <location>
        <begin position="170"/>
        <end position="394"/>
    </location>
</feature>
<sequence>MVDVIGVTLWGENVGALSWDNERNLGFFEYQPSFINKGLDVSPINMPFAGSKDKIYSFPTLDEQTYKGLPGMISDVLPDDFGNHLINRWLKLNGIVKSDFSPLDRLSYIGSRGMGALEFEPAKKLGYDQSTELNISSLVELSGKIQQKREDITLNLQETEAMNELIKVGTSAGGQRAKAIVAYNKDSKEVRSGQTKVPEGFEHFILKFDGVTNKELGDPQGYGKIEYAYYLMAIDCGIEMMPSQLLKENGRAHFMTKRFDRTGQGEKLHMQTLCALAHFDYRKPGVHGYEDALDIMRKLKLPKEQAVQLFRRMVFNVMARNQDDHTKNISFIMDKSGKWRLTPAYDVTYAYNPAGQWTNGHQMTIAGKRDNFTRKDLQSIADEINYTNANDDIEAIQVTLNQWEHYSDRAGIPKKQSQKLKKAFRLNFKV</sequence>
<protein>
    <submittedName>
        <fullName evidence="6">Type II toxin-antitoxin system HipA family toxin</fullName>
    </submittedName>
</protein>
<dbReference type="Pfam" id="PF13657">
    <property type="entry name" value="Couple_hipA"/>
    <property type="match status" value="1"/>
</dbReference>
<evidence type="ECO:0000256" key="1">
    <source>
        <dbReference type="ARBA" id="ARBA00010164"/>
    </source>
</evidence>
<name>A0ABU6IPH9_9FLAO</name>
<dbReference type="PANTHER" id="PTHR37419:SF8">
    <property type="entry name" value="TOXIN YJJJ"/>
    <property type="match status" value="1"/>
</dbReference>
<evidence type="ECO:0000259" key="4">
    <source>
        <dbReference type="Pfam" id="PF07804"/>
    </source>
</evidence>
<dbReference type="RefSeq" id="WP_326277985.1">
    <property type="nucleotide sequence ID" value="NZ_JAYKYV010000004.1"/>
</dbReference>
<dbReference type="Pfam" id="PF07804">
    <property type="entry name" value="HipA_C"/>
    <property type="match status" value="1"/>
</dbReference>
<evidence type="ECO:0000259" key="5">
    <source>
        <dbReference type="Pfam" id="PF13657"/>
    </source>
</evidence>
<dbReference type="InterPro" id="IPR052028">
    <property type="entry name" value="HipA_Ser/Thr_kinase"/>
</dbReference>
<evidence type="ECO:0000256" key="3">
    <source>
        <dbReference type="ARBA" id="ARBA00022777"/>
    </source>
</evidence>
<dbReference type="InterPro" id="IPR017508">
    <property type="entry name" value="HipA_N1"/>
</dbReference>
<proteinExistence type="inferred from homology"/>
<dbReference type="InterPro" id="IPR012893">
    <property type="entry name" value="HipA-like_C"/>
</dbReference>
<evidence type="ECO:0000313" key="7">
    <source>
        <dbReference type="Proteomes" id="UP001355298"/>
    </source>
</evidence>
<dbReference type="Proteomes" id="UP001355298">
    <property type="component" value="Unassembled WGS sequence"/>
</dbReference>
<organism evidence="6 7">
    <name type="scientific">Flagellimonas halotolerans</name>
    <dbReference type="NCBI Taxonomy" id="3112164"/>
    <lineage>
        <taxon>Bacteria</taxon>
        <taxon>Pseudomonadati</taxon>
        <taxon>Bacteroidota</taxon>
        <taxon>Flavobacteriia</taxon>
        <taxon>Flavobacteriales</taxon>
        <taxon>Flavobacteriaceae</taxon>
        <taxon>Flagellimonas</taxon>
    </lineage>
</organism>
<keyword evidence="3" id="KW-0418">Kinase</keyword>
<comment type="similarity">
    <text evidence="1">Belongs to the HipA Ser/Thr kinase family.</text>
</comment>